<keyword evidence="2 4" id="KW-0479">Metal-binding</keyword>
<dbReference type="SUPFAM" id="SSF46626">
    <property type="entry name" value="Cytochrome c"/>
    <property type="match status" value="1"/>
</dbReference>
<evidence type="ECO:0000256" key="2">
    <source>
        <dbReference type="ARBA" id="ARBA00022723"/>
    </source>
</evidence>
<dbReference type="GO" id="GO:0020037">
    <property type="term" value="F:heme binding"/>
    <property type="evidence" value="ECO:0007669"/>
    <property type="project" value="InterPro"/>
</dbReference>
<dbReference type="InterPro" id="IPR009056">
    <property type="entry name" value="Cyt_c-like_dom"/>
</dbReference>
<sequence>MAAGSRLGTASIVLGTGLVLAVAACRSGPHEETAPPAKASTQGWGEEQRLSWYQGTQGSRLMPLSWAQALEQAGGNQLFFTPEHLATYRFVPLEKSVAKLPIGFAIDQQDDSKLTFSKLRWYQGQPANERWVGLNCSACHTAQITHQGQTMTIDGGPSLVDFQAFIEGVDSAMASTQNDPAKWDRFAAKVLAGKDNAQNRAALKTSFDSLVAWYKDNARLNDTPLRYGYGRLDAFGHIFNKVAQLAVYGTRVRATPNAADAPVSYPFLWNIFRQNKLQWNGIVEAKRLNLGKGYLDYGALGRNTGEVIGVFGDVDIVANSNKMGFPSSIEASNLDRLENVLRKLEPPKWPESLGALNQDRIKAGGALFQNKGCAGCHQIEAPGTSIYQVHMIPLTRDSQKQENRNNTDPWMACNAISYTSNTGKLEGQPENYFRGDPLEKNEPLATMLSTTVIGTLVGKWKQILSTAADIFIGTEKLPRVVGAGTEVSPAERKAGRLEQCFNSKNPLFAYKARPLDGIWATAPYLHNGSVPTLYDLLLPPEKRPASFNVGTREFDPAKVGYRTGADAAGNGFTFTASGDGNSNRGHDYNVGGLSEEERLALLEFLKTL</sequence>
<keyword evidence="3 4" id="KW-0408">Iron</keyword>
<evidence type="ECO:0000313" key="6">
    <source>
        <dbReference type="EMBL" id="TFI60154.1"/>
    </source>
</evidence>
<keyword evidence="7" id="KW-1185">Reference proteome</keyword>
<dbReference type="GO" id="GO:0046872">
    <property type="term" value="F:metal ion binding"/>
    <property type="evidence" value="ECO:0007669"/>
    <property type="project" value="UniProtKB-KW"/>
</dbReference>
<dbReference type="PROSITE" id="PS51257">
    <property type="entry name" value="PROKAR_LIPOPROTEIN"/>
    <property type="match status" value="1"/>
</dbReference>
<dbReference type="NCBIfam" id="NF040606">
    <property type="entry name" value="CytoC_perox"/>
    <property type="match status" value="1"/>
</dbReference>
<comment type="caution">
    <text evidence="6">The sequence shown here is derived from an EMBL/GenBank/DDBJ whole genome shotgun (WGS) entry which is preliminary data.</text>
</comment>
<evidence type="ECO:0000313" key="7">
    <source>
        <dbReference type="Proteomes" id="UP000298213"/>
    </source>
</evidence>
<feature type="domain" description="Cytochrome c" evidence="5">
    <location>
        <begin position="359"/>
        <end position="608"/>
    </location>
</feature>
<dbReference type="Gene3D" id="1.10.760.10">
    <property type="entry name" value="Cytochrome c-like domain"/>
    <property type="match status" value="1"/>
</dbReference>
<dbReference type="PROSITE" id="PS51007">
    <property type="entry name" value="CYTC"/>
    <property type="match status" value="2"/>
</dbReference>
<dbReference type="PANTHER" id="PTHR30600">
    <property type="entry name" value="CYTOCHROME C PEROXIDASE-RELATED"/>
    <property type="match status" value="1"/>
</dbReference>
<dbReference type="RefSeq" id="WP_135082473.1">
    <property type="nucleotide sequence ID" value="NZ_SPDV01000001.1"/>
</dbReference>
<dbReference type="EMBL" id="SPDV01000001">
    <property type="protein sequence ID" value="TFI60154.1"/>
    <property type="molecule type" value="Genomic_DNA"/>
</dbReference>
<evidence type="ECO:0000256" key="4">
    <source>
        <dbReference type="PROSITE-ProRule" id="PRU00433"/>
    </source>
</evidence>
<reference evidence="6 7" key="1">
    <citation type="submission" date="2019-03" db="EMBL/GenBank/DDBJ databases">
        <title>Genome sequence of Sphingomonas sp. 17J27-24.</title>
        <authorList>
            <person name="Kim M."/>
            <person name="Maeng S."/>
            <person name="Sathiyaraj S."/>
        </authorList>
    </citation>
    <scope>NUCLEOTIDE SEQUENCE [LARGE SCALE GENOMIC DNA]</scope>
    <source>
        <strain evidence="6 7">17J27-24</strain>
    </source>
</reference>
<dbReference type="InterPro" id="IPR047758">
    <property type="entry name" value="CytoC_perox"/>
</dbReference>
<accession>A0A4Y8ZW75</accession>
<dbReference type="GO" id="GO:0009055">
    <property type="term" value="F:electron transfer activity"/>
    <property type="evidence" value="ECO:0007669"/>
    <property type="project" value="InterPro"/>
</dbReference>
<proteinExistence type="predicted"/>
<dbReference type="PANTHER" id="PTHR30600:SF9">
    <property type="entry name" value="BLR7738 PROTEIN"/>
    <property type="match status" value="1"/>
</dbReference>
<evidence type="ECO:0000256" key="1">
    <source>
        <dbReference type="ARBA" id="ARBA00022617"/>
    </source>
</evidence>
<dbReference type="AlphaFoldDB" id="A0A4Y8ZW75"/>
<protein>
    <recommendedName>
        <fullName evidence="5">Cytochrome c domain-containing protein</fullName>
    </recommendedName>
</protein>
<dbReference type="Proteomes" id="UP000298213">
    <property type="component" value="Unassembled WGS sequence"/>
</dbReference>
<name>A0A4Y8ZW75_9SPHN</name>
<dbReference type="InterPro" id="IPR036909">
    <property type="entry name" value="Cyt_c-like_dom_sf"/>
</dbReference>
<organism evidence="6 7">
    <name type="scientific">Sphingomonas parva</name>
    <dbReference type="NCBI Taxonomy" id="2555898"/>
    <lineage>
        <taxon>Bacteria</taxon>
        <taxon>Pseudomonadati</taxon>
        <taxon>Pseudomonadota</taxon>
        <taxon>Alphaproteobacteria</taxon>
        <taxon>Sphingomonadales</taxon>
        <taxon>Sphingomonadaceae</taxon>
        <taxon>Sphingomonas</taxon>
    </lineage>
</organism>
<evidence type="ECO:0000259" key="5">
    <source>
        <dbReference type="PROSITE" id="PS51007"/>
    </source>
</evidence>
<keyword evidence="1 4" id="KW-0349">Heme</keyword>
<dbReference type="Pfam" id="PF21419">
    <property type="entry name" value="RoxA-like_Cyt-c"/>
    <property type="match status" value="1"/>
</dbReference>
<dbReference type="OrthoDB" id="417271at2"/>
<dbReference type="InterPro" id="IPR051395">
    <property type="entry name" value="Cytochrome_c_Peroxidase/MauG"/>
</dbReference>
<dbReference type="GO" id="GO:0004130">
    <property type="term" value="F:cytochrome-c peroxidase activity"/>
    <property type="evidence" value="ECO:0007669"/>
    <property type="project" value="TreeGrafter"/>
</dbReference>
<feature type="domain" description="Cytochrome c" evidence="5">
    <location>
        <begin position="107"/>
        <end position="218"/>
    </location>
</feature>
<evidence type="ECO:0000256" key="3">
    <source>
        <dbReference type="ARBA" id="ARBA00023004"/>
    </source>
</evidence>
<gene>
    <name evidence="6" type="ORF">E2493_00090</name>
</gene>